<keyword evidence="7" id="KW-1185">Reference proteome</keyword>
<organism evidence="6 7">
    <name type="scientific">Methylogaea oryzae</name>
    <dbReference type="NCBI Taxonomy" id="1295382"/>
    <lineage>
        <taxon>Bacteria</taxon>
        <taxon>Pseudomonadati</taxon>
        <taxon>Pseudomonadota</taxon>
        <taxon>Gammaproteobacteria</taxon>
        <taxon>Methylococcales</taxon>
        <taxon>Methylococcaceae</taxon>
        <taxon>Methylogaea</taxon>
    </lineage>
</organism>
<dbReference type="Pfam" id="PF07715">
    <property type="entry name" value="Plug"/>
    <property type="match status" value="1"/>
</dbReference>
<evidence type="ECO:0000256" key="2">
    <source>
        <dbReference type="PROSITE-ProRule" id="PRU10144"/>
    </source>
</evidence>
<sequence length="726" mass="79385">MLGGAIPFCVAVSAIADDTQVQSGDPAKEKKLEKVVVTAPAIAPKKTLNTVEMGEAAIAAKRSYTSDTAALFDDVPGLSRYGGGGVSSLPVIHGLNDDRVKVQVNGMTVASACANHMNPPLSYVDLRNIGKTQVLSGITPVSLGGDSIGGTIIVDSPEPVFAKQGEGVHTGGSVSSFYRSNGNGFGGSLNAEAATENLSIAYNGSHTQSGNYKAGDGMEVKSTRYENQNHAVTLAARSDDHLLVLNGGQQHMPYQGFPNARMDMTNNDSTFGNVGYKGRYDWGNLEAKFHYEHTQHTMNFLDDKRYTPGSNIPNEMPMYTDGKNLGYLVKAEIPLNERDILRVGNEYQRNELNDWWPPVAGNMMMGPGTFRNINKGERDRIGTFAEWDARWSDEWSSLLGLRHDHVSMDTGPVVPYDTRAGRHIPGNISANAFNAKDHSRDDDNFDVTALLRYTPDATSQFEAGYARKSRSPNLYERYAWSKGQMAMYMNGWFGDGNGYVGNVNLKPENAHTLSVTAGWHDEAKQEWEFKVTPYYTYVENYIDVDRCPVTAGTDCGAANLTKTNDFVFLQFANHAAQLYGVDVSGKLPIAKTDFGRFTAKGILGYVRGENLDTGDNLYHMMPVNAKATLDHQWGDWSNAVEFQLVAPKSVVTKVRNETQTAGYGLLNVRTGYEWKQVRVDAGVENVLDKNYDLPLGGAYLGARPYAYGANVPGMGRSAYVGVTVKF</sequence>
<keyword evidence="1 3" id="KW-0472">Membrane</keyword>
<dbReference type="InterPro" id="IPR010917">
    <property type="entry name" value="TonB_rcpt_CS"/>
</dbReference>
<keyword evidence="1" id="KW-0812">Transmembrane</keyword>
<dbReference type="GO" id="GO:0009279">
    <property type="term" value="C:cell outer membrane"/>
    <property type="evidence" value="ECO:0007669"/>
    <property type="project" value="UniProtKB-SubCell"/>
</dbReference>
<dbReference type="PROSITE" id="PS01156">
    <property type="entry name" value="TONB_DEPENDENT_REC_2"/>
    <property type="match status" value="1"/>
</dbReference>
<keyword evidence="6" id="KW-0675">Receptor</keyword>
<evidence type="ECO:0000313" key="6">
    <source>
        <dbReference type="EMBL" id="BBL69844.1"/>
    </source>
</evidence>
<comment type="subcellular location">
    <subcellularLocation>
        <location evidence="1">Cell outer membrane</location>
        <topology evidence="1">Multi-pass membrane protein</topology>
    </subcellularLocation>
</comment>
<gene>
    <name evidence="6" type="ORF">MoryE10_04500</name>
</gene>
<feature type="domain" description="TonB-dependent receptor plug" evidence="5">
    <location>
        <begin position="64"/>
        <end position="151"/>
    </location>
</feature>
<dbReference type="Pfam" id="PF00593">
    <property type="entry name" value="TonB_dep_Rec_b-barrel"/>
    <property type="match status" value="1"/>
</dbReference>
<keyword evidence="1" id="KW-0998">Cell outer membrane</keyword>
<feature type="domain" description="TonB-dependent receptor-like beta-barrel" evidence="4">
    <location>
        <begin position="240"/>
        <end position="686"/>
    </location>
</feature>
<dbReference type="EMBL" id="AP019782">
    <property type="protein sequence ID" value="BBL69844.1"/>
    <property type="molecule type" value="Genomic_DNA"/>
</dbReference>
<evidence type="ECO:0000256" key="3">
    <source>
        <dbReference type="RuleBase" id="RU003357"/>
    </source>
</evidence>
<protein>
    <submittedName>
        <fullName evidence="6">TonB-dependent receptor</fullName>
    </submittedName>
</protein>
<dbReference type="PROSITE" id="PS52016">
    <property type="entry name" value="TONB_DEPENDENT_REC_3"/>
    <property type="match status" value="1"/>
</dbReference>
<dbReference type="PANTHER" id="PTHR30069:SF49">
    <property type="entry name" value="OUTER MEMBRANE PROTEIN C"/>
    <property type="match status" value="1"/>
</dbReference>
<accession>A0A8D4VNL4</accession>
<dbReference type="InterPro" id="IPR000531">
    <property type="entry name" value="Beta-barrel_TonB"/>
</dbReference>
<evidence type="ECO:0000256" key="1">
    <source>
        <dbReference type="PROSITE-ProRule" id="PRU01360"/>
    </source>
</evidence>
<evidence type="ECO:0000313" key="7">
    <source>
        <dbReference type="Proteomes" id="UP000824988"/>
    </source>
</evidence>
<evidence type="ECO:0000259" key="4">
    <source>
        <dbReference type="Pfam" id="PF00593"/>
    </source>
</evidence>
<dbReference type="InterPro" id="IPR039426">
    <property type="entry name" value="TonB-dep_rcpt-like"/>
</dbReference>
<reference evidence="6" key="1">
    <citation type="submission" date="2019-06" db="EMBL/GenBank/DDBJ databases">
        <title>Complete genome sequence of Methylogaea oryzae strain JCM16910.</title>
        <authorList>
            <person name="Asakawa S."/>
        </authorList>
    </citation>
    <scope>NUCLEOTIDE SEQUENCE</scope>
    <source>
        <strain evidence="6">E10</strain>
    </source>
</reference>
<name>A0A8D4VNL4_9GAMM</name>
<dbReference type="GO" id="GO:0044718">
    <property type="term" value="P:siderophore transmembrane transport"/>
    <property type="evidence" value="ECO:0007669"/>
    <property type="project" value="TreeGrafter"/>
</dbReference>
<keyword evidence="1" id="KW-0813">Transport</keyword>
<keyword evidence="3" id="KW-0798">TonB box</keyword>
<comment type="similarity">
    <text evidence="1 3">Belongs to the TonB-dependent receptor family.</text>
</comment>
<proteinExistence type="inferred from homology"/>
<dbReference type="InterPro" id="IPR012910">
    <property type="entry name" value="Plug_dom"/>
</dbReference>
<dbReference type="Proteomes" id="UP000824988">
    <property type="component" value="Chromosome"/>
</dbReference>
<keyword evidence="1" id="KW-1134">Transmembrane beta strand</keyword>
<dbReference type="KEGG" id="moz:MoryE10_04500"/>
<dbReference type="PANTHER" id="PTHR30069">
    <property type="entry name" value="TONB-DEPENDENT OUTER MEMBRANE RECEPTOR"/>
    <property type="match status" value="1"/>
</dbReference>
<feature type="short sequence motif" description="TonB C-terminal box" evidence="2">
    <location>
        <begin position="709"/>
        <end position="726"/>
    </location>
</feature>
<evidence type="ECO:0000259" key="5">
    <source>
        <dbReference type="Pfam" id="PF07715"/>
    </source>
</evidence>
<dbReference type="AlphaFoldDB" id="A0A8D4VNL4"/>
<dbReference type="GO" id="GO:0015344">
    <property type="term" value="F:siderophore uptake transmembrane transporter activity"/>
    <property type="evidence" value="ECO:0007669"/>
    <property type="project" value="TreeGrafter"/>
</dbReference>